<comment type="catalytic activity">
    <reaction evidence="1">
        <text>Hydrolysis of terminal non-reducing N-acetyl-D-hexosamine residues in N-acetyl-beta-D-hexosaminides.</text>
        <dbReference type="EC" id="3.2.1.52"/>
    </reaction>
</comment>
<dbReference type="EC" id="3.2.1.52" evidence="3"/>
<keyword evidence="4 9" id="KW-0378">Hydrolase</keyword>
<feature type="domain" description="Beta-hexosaminidase bacterial type N-terminal" evidence="8">
    <location>
        <begin position="3"/>
        <end position="126"/>
    </location>
</feature>
<reference evidence="9 10" key="1">
    <citation type="submission" date="2020-08" db="EMBL/GenBank/DDBJ databases">
        <title>Draft genome sequencing of an Anaerocolumna strain isolated from anoxic soil subjected to BSD treatment.</title>
        <authorList>
            <person name="Uek A."/>
            <person name="Tonouchi A."/>
        </authorList>
    </citation>
    <scope>NUCLEOTIDE SEQUENCE [LARGE SCALE GENOMIC DNA]</scope>
    <source>
        <strain evidence="9 10">CTTW</strain>
    </source>
</reference>
<evidence type="ECO:0000313" key="10">
    <source>
        <dbReference type="Proteomes" id="UP000515703"/>
    </source>
</evidence>
<reference evidence="9 10" key="2">
    <citation type="submission" date="2020-08" db="EMBL/GenBank/DDBJ databases">
        <authorList>
            <person name="Ueki A."/>
            <person name="Tonouchi A."/>
        </authorList>
    </citation>
    <scope>NUCLEOTIDE SEQUENCE [LARGE SCALE GENOMIC DNA]</scope>
    <source>
        <strain evidence="9 10">CTTW</strain>
    </source>
</reference>
<dbReference type="PANTHER" id="PTHR22600">
    <property type="entry name" value="BETA-HEXOSAMINIDASE"/>
    <property type="match status" value="1"/>
</dbReference>
<evidence type="ECO:0000256" key="1">
    <source>
        <dbReference type="ARBA" id="ARBA00001231"/>
    </source>
</evidence>
<feature type="domain" description="Glycoside hydrolase family 20 catalytic" evidence="7">
    <location>
        <begin position="132"/>
        <end position="374"/>
    </location>
</feature>
<dbReference type="PANTHER" id="PTHR22600:SF57">
    <property type="entry name" value="BETA-N-ACETYLHEXOSAMINIDASE"/>
    <property type="match status" value="1"/>
</dbReference>
<evidence type="ECO:0000256" key="6">
    <source>
        <dbReference type="PIRSR" id="PIRSR625705-1"/>
    </source>
</evidence>
<dbReference type="GO" id="GO:0005975">
    <property type="term" value="P:carbohydrate metabolic process"/>
    <property type="evidence" value="ECO:0007669"/>
    <property type="project" value="InterPro"/>
</dbReference>
<dbReference type="AlphaFoldDB" id="A0A7I8DNP7"/>
<evidence type="ECO:0000256" key="4">
    <source>
        <dbReference type="ARBA" id="ARBA00022801"/>
    </source>
</evidence>
<dbReference type="Pfam" id="PF00728">
    <property type="entry name" value="Glyco_hydro_20"/>
    <property type="match status" value="1"/>
</dbReference>
<dbReference type="InterPro" id="IPR015883">
    <property type="entry name" value="Glyco_hydro_20_cat"/>
</dbReference>
<dbReference type="Gene3D" id="3.30.379.10">
    <property type="entry name" value="Chitobiase/beta-hexosaminidase domain 2-like"/>
    <property type="match status" value="1"/>
</dbReference>
<sequence length="617" mass="70588">MHMNILPRPQSVILGKENFIFTYRGRIVIDSSCDSEVFTHAKLLSKDIEANLGFHAAITKGEFEDGCIYLKCAETMKKEEYTVSIQQDGIRICGGSNAGILYGIQTLRQIISVEGAILPCLTINDYPDMPNRGYYLDATRGRIPTLAYLKSFVEKLSYYKINQLQLYVEHSFLFQGLSEVWRDDTPLTADEIMELDAYCRQFHIELIPSLSSFGHLYKLLSTKTYASLCELPDSDKEPFSFNDRMDHHTVDVTNRESMKLVKKLIDEYIPLFSSKHFNLCADETFDLGKGKSKVLADQIGVDNMYVSFVKELCEYLIEKGKRPMFWGDIIKGFPDAINQLPAETICLNWGYSRNEGEEAALALHEAGATQYLCPGVAGWNQFINFIDASYENISRMCSYAHKYQAIGILNTDWGDFGHINHPEFSITGMIFGAAFSWNRQIPDNDEIKGQISLLEFGDSSLSFVHNAALLSEKSVFEWYHIVRYMEMDSKGKSAKEKRDYLTALDFSGVKAANEVINQGINNLYRNLKHLDCNKKVLVKPYIVAAEGMELFNIIGAVMCQELYGVKNEVQADPKVLAEQLEHWFYHYKEVWRSVSKESELYRIQDVILWYADRLREL</sequence>
<accession>A0A7I8DNP7</accession>
<proteinExistence type="inferred from homology"/>
<dbReference type="InterPro" id="IPR025705">
    <property type="entry name" value="Beta_hexosaminidase_sua/sub"/>
</dbReference>
<keyword evidence="5" id="KW-0326">Glycosidase</keyword>
<name>A0A7I8DNP7_9FIRM</name>
<dbReference type="CDD" id="cd06565">
    <property type="entry name" value="GH20_GcnA-like"/>
    <property type="match status" value="1"/>
</dbReference>
<dbReference type="InterPro" id="IPR015882">
    <property type="entry name" value="HEX_bac_N"/>
</dbReference>
<dbReference type="Gene3D" id="3.20.20.80">
    <property type="entry name" value="Glycosidases"/>
    <property type="match status" value="1"/>
</dbReference>
<evidence type="ECO:0000259" key="7">
    <source>
        <dbReference type="Pfam" id="PF00728"/>
    </source>
</evidence>
<dbReference type="GO" id="GO:0016020">
    <property type="term" value="C:membrane"/>
    <property type="evidence" value="ECO:0007669"/>
    <property type="project" value="TreeGrafter"/>
</dbReference>
<dbReference type="Pfam" id="PF02838">
    <property type="entry name" value="Glyco_hydro_20b"/>
    <property type="match status" value="1"/>
</dbReference>
<dbReference type="EMBL" id="AP023368">
    <property type="protein sequence ID" value="BCJ98685.1"/>
    <property type="molecule type" value="Genomic_DNA"/>
</dbReference>
<gene>
    <name evidence="9" type="ORF">bsdcttw_17260</name>
</gene>
<dbReference type="GO" id="GO:0004563">
    <property type="term" value="F:beta-N-acetylhexosaminidase activity"/>
    <property type="evidence" value="ECO:0007669"/>
    <property type="project" value="UniProtKB-EC"/>
</dbReference>
<dbReference type="InterPro" id="IPR017853">
    <property type="entry name" value="GH"/>
</dbReference>
<comment type="similarity">
    <text evidence="2">Belongs to the glycosyl hydrolase 20 family.</text>
</comment>
<feature type="active site" description="Proton donor" evidence="6">
    <location>
        <position position="283"/>
    </location>
</feature>
<dbReference type="Proteomes" id="UP000515703">
    <property type="component" value="Chromosome"/>
</dbReference>
<evidence type="ECO:0000256" key="5">
    <source>
        <dbReference type="ARBA" id="ARBA00023295"/>
    </source>
</evidence>
<keyword evidence="10" id="KW-1185">Reference proteome</keyword>
<dbReference type="InterPro" id="IPR029018">
    <property type="entry name" value="Hex-like_dom2"/>
</dbReference>
<dbReference type="KEGG" id="acht:bsdcttw_17260"/>
<evidence type="ECO:0000256" key="3">
    <source>
        <dbReference type="ARBA" id="ARBA00012663"/>
    </source>
</evidence>
<dbReference type="SUPFAM" id="SSF51445">
    <property type="entry name" value="(Trans)glycosidases"/>
    <property type="match status" value="1"/>
</dbReference>
<evidence type="ECO:0000259" key="8">
    <source>
        <dbReference type="Pfam" id="PF02838"/>
    </source>
</evidence>
<protein>
    <recommendedName>
        <fullName evidence="3">beta-N-acetylhexosaminidase</fullName>
        <ecNumber evidence="3">3.2.1.52</ecNumber>
    </recommendedName>
</protein>
<organism evidence="9 10">
    <name type="scientific">Anaerocolumna chitinilytica</name>
    <dbReference type="NCBI Taxonomy" id="1727145"/>
    <lineage>
        <taxon>Bacteria</taxon>
        <taxon>Bacillati</taxon>
        <taxon>Bacillota</taxon>
        <taxon>Clostridia</taxon>
        <taxon>Lachnospirales</taxon>
        <taxon>Lachnospiraceae</taxon>
        <taxon>Anaerocolumna</taxon>
    </lineage>
</organism>
<dbReference type="SUPFAM" id="SSF55545">
    <property type="entry name" value="beta-N-acetylhexosaminidase-like domain"/>
    <property type="match status" value="1"/>
</dbReference>
<evidence type="ECO:0000313" key="9">
    <source>
        <dbReference type="EMBL" id="BCJ98685.1"/>
    </source>
</evidence>
<dbReference type="PRINTS" id="PR00738">
    <property type="entry name" value="GLHYDRLASE20"/>
</dbReference>
<dbReference type="GO" id="GO:0030203">
    <property type="term" value="P:glycosaminoglycan metabolic process"/>
    <property type="evidence" value="ECO:0007669"/>
    <property type="project" value="TreeGrafter"/>
</dbReference>
<evidence type="ECO:0000256" key="2">
    <source>
        <dbReference type="ARBA" id="ARBA00006285"/>
    </source>
</evidence>